<gene>
    <name evidence="2" type="ORF">ASPGLDRAFT_1510310</name>
</gene>
<name>A0A1L9V471_ASPGL</name>
<evidence type="ECO:0000313" key="3">
    <source>
        <dbReference type="Proteomes" id="UP000184300"/>
    </source>
</evidence>
<dbReference type="SUPFAM" id="SSF53335">
    <property type="entry name" value="S-adenosyl-L-methionine-dependent methyltransferases"/>
    <property type="match status" value="1"/>
</dbReference>
<keyword evidence="3" id="KW-1185">Reference proteome</keyword>
<dbReference type="RefSeq" id="XP_022395389.1">
    <property type="nucleotide sequence ID" value="XM_022542207.1"/>
</dbReference>
<dbReference type="EMBL" id="KV878929">
    <property type="protein sequence ID" value="OJJ78691.1"/>
    <property type="molecule type" value="Genomic_DNA"/>
</dbReference>
<dbReference type="OrthoDB" id="2013972at2759"/>
<proteinExistence type="predicted"/>
<evidence type="ECO:0000313" key="2">
    <source>
        <dbReference type="EMBL" id="OJJ78691.1"/>
    </source>
</evidence>
<dbReference type="VEuPathDB" id="FungiDB:ASPGLDRAFT_1510310"/>
<feature type="compositionally biased region" description="Acidic residues" evidence="1">
    <location>
        <begin position="23"/>
        <end position="37"/>
    </location>
</feature>
<dbReference type="AlphaFoldDB" id="A0A1L9V471"/>
<organism evidence="2 3">
    <name type="scientific">Aspergillus glaucus CBS 516.65</name>
    <dbReference type="NCBI Taxonomy" id="1160497"/>
    <lineage>
        <taxon>Eukaryota</taxon>
        <taxon>Fungi</taxon>
        <taxon>Dikarya</taxon>
        <taxon>Ascomycota</taxon>
        <taxon>Pezizomycotina</taxon>
        <taxon>Eurotiomycetes</taxon>
        <taxon>Eurotiomycetidae</taxon>
        <taxon>Eurotiales</taxon>
        <taxon>Aspergillaceae</taxon>
        <taxon>Aspergillus</taxon>
        <taxon>Aspergillus subgen. Aspergillus</taxon>
    </lineage>
</organism>
<reference evidence="3" key="1">
    <citation type="journal article" date="2017" name="Genome Biol.">
        <title>Comparative genomics reveals high biological diversity and specific adaptations in the industrially and medically important fungal genus Aspergillus.</title>
        <authorList>
            <person name="de Vries R.P."/>
            <person name="Riley R."/>
            <person name="Wiebenga A."/>
            <person name="Aguilar-Osorio G."/>
            <person name="Amillis S."/>
            <person name="Uchima C.A."/>
            <person name="Anderluh G."/>
            <person name="Asadollahi M."/>
            <person name="Askin M."/>
            <person name="Barry K."/>
            <person name="Battaglia E."/>
            <person name="Bayram O."/>
            <person name="Benocci T."/>
            <person name="Braus-Stromeyer S.A."/>
            <person name="Caldana C."/>
            <person name="Canovas D."/>
            <person name="Cerqueira G.C."/>
            <person name="Chen F."/>
            <person name="Chen W."/>
            <person name="Choi C."/>
            <person name="Clum A."/>
            <person name="Dos Santos R.A."/>
            <person name="Damasio A.R."/>
            <person name="Diallinas G."/>
            <person name="Emri T."/>
            <person name="Fekete E."/>
            <person name="Flipphi M."/>
            <person name="Freyberg S."/>
            <person name="Gallo A."/>
            <person name="Gournas C."/>
            <person name="Habgood R."/>
            <person name="Hainaut M."/>
            <person name="Harispe M.L."/>
            <person name="Henrissat B."/>
            <person name="Hilden K.S."/>
            <person name="Hope R."/>
            <person name="Hossain A."/>
            <person name="Karabika E."/>
            <person name="Karaffa L."/>
            <person name="Karanyi Z."/>
            <person name="Krasevec N."/>
            <person name="Kuo A."/>
            <person name="Kusch H."/>
            <person name="LaButti K."/>
            <person name="Lagendijk E.L."/>
            <person name="Lapidus A."/>
            <person name="Levasseur A."/>
            <person name="Lindquist E."/>
            <person name="Lipzen A."/>
            <person name="Logrieco A.F."/>
            <person name="MacCabe A."/>
            <person name="Maekelae M.R."/>
            <person name="Malavazi I."/>
            <person name="Melin P."/>
            <person name="Meyer V."/>
            <person name="Mielnichuk N."/>
            <person name="Miskei M."/>
            <person name="Molnar A.P."/>
            <person name="Mule G."/>
            <person name="Ngan C.Y."/>
            <person name="Orejas M."/>
            <person name="Orosz E."/>
            <person name="Ouedraogo J.P."/>
            <person name="Overkamp K.M."/>
            <person name="Park H.-S."/>
            <person name="Perrone G."/>
            <person name="Piumi F."/>
            <person name="Punt P.J."/>
            <person name="Ram A.F."/>
            <person name="Ramon A."/>
            <person name="Rauscher S."/>
            <person name="Record E."/>
            <person name="Riano-Pachon D.M."/>
            <person name="Robert V."/>
            <person name="Roehrig J."/>
            <person name="Ruller R."/>
            <person name="Salamov A."/>
            <person name="Salih N.S."/>
            <person name="Samson R.A."/>
            <person name="Sandor E."/>
            <person name="Sanguinetti M."/>
            <person name="Schuetze T."/>
            <person name="Sepcic K."/>
            <person name="Shelest E."/>
            <person name="Sherlock G."/>
            <person name="Sophianopoulou V."/>
            <person name="Squina F.M."/>
            <person name="Sun H."/>
            <person name="Susca A."/>
            <person name="Todd R.B."/>
            <person name="Tsang A."/>
            <person name="Unkles S.E."/>
            <person name="van de Wiele N."/>
            <person name="van Rossen-Uffink D."/>
            <person name="Oliveira J.V."/>
            <person name="Vesth T.C."/>
            <person name="Visser J."/>
            <person name="Yu J.-H."/>
            <person name="Zhou M."/>
            <person name="Andersen M.R."/>
            <person name="Archer D.B."/>
            <person name="Baker S.E."/>
            <person name="Benoit I."/>
            <person name="Brakhage A.A."/>
            <person name="Braus G.H."/>
            <person name="Fischer R."/>
            <person name="Frisvad J.C."/>
            <person name="Goldman G.H."/>
            <person name="Houbraken J."/>
            <person name="Oakley B."/>
            <person name="Pocsi I."/>
            <person name="Scazzocchio C."/>
            <person name="Seiboth B."/>
            <person name="vanKuyk P.A."/>
            <person name="Wortman J."/>
            <person name="Dyer P.S."/>
            <person name="Grigoriev I.V."/>
        </authorList>
    </citation>
    <scope>NUCLEOTIDE SEQUENCE [LARGE SCALE GENOMIC DNA]</scope>
    <source>
        <strain evidence="3">CBS 516.65</strain>
    </source>
</reference>
<dbReference type="PANTHER" id="PTHR43591">
    <property type="entry name" value="METHYLTRANSFERASE"/>
    <property type="match status" value="1"/>
</dbReference>
<dbReference type="Pfam" id="PF13489">
    <property type="entry name" value="Methyltransf_23"/>
    <property type="match status" value="1"/>
</dbReference>
<dbReference type="InterPro" id="IPR029063">
    <property type="entry name" value="SAM-dependent_MTases_sf"/>
</dbReference>
<dbReference type="Proteomes" id="UP000184300">
    <property type="component" value="Unassembled WGS sequence"/>
</dbReference>
<dbReference type="Gene3D" id="3.40.50.150">
    <property type="entry name" value="Vaccinia Virus protein VP39"/>
    <property type="match status" value="1"/>
</dbReference>
<feature type="region of interest" description="Disordered" evidence="1">
    <location>
        <begin position="1"/>
        <end position="59"/>
    </location>
</feature>
<evidence type="ECO:0008006" key="4">
    <source>
        <dbReference type="Google" id="ProtNLM"/>
    </source>
</evidence>
<dbReference type="PANTHER" id="PTHR43591:SF31">
    <property type="entry name" value="LAEA-LIKE, PUTATIVE (AFU_ORTHOLOGUE AFUA_8G01930)-RELATED"/>
    <property type="match status" value="1"/>
</dbReference>
<dbReference type="CDD" id="cd02440">
    <property type="entry name" value="AdoMet_MTases"/>
    <property type="match status" value="1"/>
</dbReference>
<feature type="compositionally biased region" description="Low complexity" evidence="1">
    <location>
        <begin position="38"/>
        <end position="56"/>
    </location>
</feature>
<dbReference type="GeneID" id="34458468"/>
<accession>A0A1L9V471</accession>
<protein>
    <recommendedName>
        <fullName evidence="4">Methyltransferase domain-containing protein</fullName>
    </recommendedName>
</protein>
<sequence length="347" mass="39381">MTEHNRDALPNTQVPEPRISPEVTDDEPDDGDDDDASDSGLDSESLYSDSTSLSSSVTRYREENGRRYHAYGITEHWGPNDEQAQEQQDLSHHLWTLSLNGKLYLPPIDHLQDVLDMGTGTGIWAMDVADAHPEATIKGIDLSPIQPSWIPPNLKFEVDDYNLEWLDHNKFDLIHARELLGTVPSWPEMYRKVLGALKPGGWFQQADPQILLTSSFDTLGPDHVYHQWNPLLLDSGKKAGLDFDSAPHMKDWLEEAGFINVTEYRVPWPIGTWPKDPHQREIGAFNQVRIEQGVVDFCGRRLTNNLGWSRVQLEVFAASMRSAVKNNKLLAHHYVWFAYGQKPPASH</sequence>
<dbReference type="GO" id="GO:0008168">
    <property type="term" value="F:methyltransferase activity"/>
    <property type="evidence" value="ECO:0007669"/>
    <property type="project" value="TreeGrafter"/>
</dbReference>
<evidence type="ECO:0000256" key="1">
    <source>
        <dbReference type="SAM" id="MobiDB-lite"/>
    </source>
</evidence>